<sequence length="331" mass="33168">MTTQLTPLSASVTRILSLSGFSPVLKTKDVQQAFSEWENASGGFRIKWLDDTSLYIVFQDAGVAKRAYLSALASPPAILSSPTSDTPALIRPYDGPDAQSVIQAVNARSQLPSSSSNNGVNLGRSHSHGHGSGHVSRASIAVGGGANGAHARFGSISGRYGPGSGGNGAGASPVDVMSPSSTLPSIPPNLSFVPSYTGSGAGAGGNGGREPSPTLPSLPSQPTLDALINSSLSGSSTPTTTSASNANTNAPSNTTSASDSEPPVQTGPNLRMGDPARRMVAHSLGVRHPGLVQRRHSGEDVSTGRAGSGGGGVGSPLAGVEGALGRLTVED</sequence>
<feature type="compositionally biased region" description="Polar residues" evidence="1">
    <location>
        <begin position="109"/>
        <end position="120"/>
    </location>
</feature>
<reference evidence="2 3" key="1">
    <citation type="journal article" date="2016" name="Mol. Biol. Evol.">
        <title>Comparative Genomics of Early-Diverging Mushroom-Forming Fungi Provides Insights into the Origins of Lignocellulose Decay Capabilities.</title>
        <authorList>
            <person name="Nagy L.G."/>
            <person name="Riley R."/>
            <person name="Tritt A."/>
            <person name="Adam C."/>
            <person name="Daum C."/>
            <person name="Floudas D."/>
            <person name="Sun H."/>
            <person name="Yadav J.S."/>
            <person name="Pangilinan J."/>
            <person name="Larsson K.H."/>
            <person name="Matsuura K."/>
            <person name="Barry K."/>
            <person name="Labutti K."/>
            <person name="Kuo R."/>
            <person name="Ohm R.A."/>
            <person name="Bhattacharya S.S."/>
            <person name="Shirouzu T."/>
            <person name="Yoshinaga Y."/>
            <person name="Martin F.M."/>
            <person name="Grigoriev I.V."/>
            <person name="Hibbett D.S."/>
        </authorList>
    </citation>
    <scope>NUCLEOTIDE SEQUENCE [LARGE SCALE GENOMIC DNA]</scope>
    <source>
        <strain evidence="2 3">HHB9708</strain>
    </source>
</reference>
<accession>A0A164SY49</accession>
<dbReference type="Gene3D" id="3.30.70.330">
    <property type="match status" value="1"/>
</dbReference>
<dbReference type="EMBL" id="KV419412">
    <property type="protein sequence ID" value="KZS91907.1"/>
    <property type="molecule type" value="Genomic_DNA"/>
</dbReference>
<feature type="compositionally biased region" description="Gly residues" evidence="1">
    <location>
        <begin position="199"/>
        <end position="208"/>
    </location>
</feature>
<feature type="compositionally biased region" description="Low complexity" evidence="1">
    <location>
        <begin position="211"/>
        <end position="260"/>
    </location>
</feature>
<dbReference type="Proteomes" id="UP000076722">
    <property type="component" value="Unassembled WGS sequence"/>
</dbReference>
<feature type="region of interest" description="Disordered" evidence="1">
    <location>
        <begin position="287"/>
        <end position="331"/>
    </location>
</feature>
<evidence type="ECO:0000256" key="1">
    <source>
        <dbReference type="SAM" id="MobiDB-lite"/>
    </source>
</evidence>
<evidence type="ECO:0000313" key="3">
    <source>
        <dbReference type="Proteomes" id="UP000076722"/>
    </source>
</evidence>
<dbReference type="InterPro" id="IPR012677">
    <property type="entry name" value="Nucleotide-bd_a/b_plait_sf"/>
</dbReference>
<organism evidence="2 3">
    <name type="scientific">Sistotremastrum niveocremeum HHB9708</name>
    <dbReference type="NCBI Taxonomy" id="1314777"/>
    <lineage>
        <taxon>Eukaryota</taxon>
        <taxon>Fungi</taxon>
        <taxon>Dikarya</taxon>
        <taxon>Basidiomycota</taxon>
        <taxon>Agaricomycotina</taxon>
        <taxon>Agaricomycetes</taxon>
        <taxon>Sistotremastrales</taxon>
        <taxon>Sistotremastraceae</taxon>
        <taxon>Sertulicium</taxon>
        <taxon>Sertulicium niveocremeum</taxon>
    </lineage>
</organism>
<evidence type="ECO:0000313" key="2">
    <source>
        <dbReference type="EMBL" id="KZS91907.1"/>
    </source>
</evidence>
<feature type="region of interest" description="Disordered" evidence="1">
    <location>
        <begin position="164"/>
        <end position="274"/>
    </location>
</feature>
<protein>
    <submittedName>
        <fullName evidence="2">Uncharacterized protein</fullName>
    </submittedName>
</protein>
<dbReference type="OrthoDB" id="5418203at2759"/>
<feature type="region of interest" description="Disordered" evidence="1">
    <location>
        <begin position="109"/>
        <end position="141"/>
    </location>
</feature>
<dbReference type="AlphaFoldDB" id="A0A164SY49"/>
<name>A0A164SY49_9AGAM</name>
<gene>
    <name evidence="2" type="ORF">SISNIDRAFT_467162</name>
</gene>
<keyword evidence="3" id="KW-1185">Reference proteome</keyword>
<proteinExistence type="predicted"/>